<proteinExistence type="predicted"/>
<evidence type="ECO:0000256" key="1">
    <source>
        <dbReference type="SAM" id="Phobius"/>
    </source>
</evidence>
<dbReference type="EMBL" id="CAJPWZ010000734">
    <property type="protein sequence ID" value="CAG2200168.1"/>
    <property type="molecule type" value="Genomic_DNA"/>
</dbReference>
<name>A0A8S3R590_MYTED</name>
<evidence type="ECO:0000313" key="3">
    <source>
        <dbReference type="Proteomes" id="UP000683360"/>
    </source>
</evidence>
<sequence>MAICRRLLSPEEQSAVPDCRNDHPRIIDSTELEVNIKRKYRNEKDNPRTIISCFSCREPYGYNVEFLKDKRSEDSLTFSNDTDTCTHGKGKCPPNECNCTRNMFYTCFSVQHREEWVDIFLRFLFTDSYTHAKILTTASLFSDGKEFYQMNKSTVMIKAGDKIWNETINSDNKIKIAQEVHPILTTPVTKTSDDIATESEGGLQPLEVIAIVIACIVLCVVAVFCGLQYYKRKTSKYHYTN</sequence>
<feature type="transmembrane region" description="Helical" evidence="1">
    <location>
        <begin position="208"/>
        <end position="230"/>
    </location>
</feature>
<evidence type="ECO:0000313" key="2">
    <source>
        <dbReference type="EMBL" id="CAG2200168.1"/>
    </source>
</evidence>
<keyword evidence="1" id="KW-0472">Membrane</keyword>
<comment type="caution">
    <text evidence="2">The sequence shown here is derived from an EMBL/GenBank/DDBJ whole genome shotgun (WGS) entry which is preliminary data.</text>
</comment>
<dbReference type="OrthoDB" id="10534222at2759"/>
<keyword evidence="1" id="KW-0812">Transmembrane</keyword>
<keyword evidence="1" id="KW-1133">Transmembrane helix</keyword>
<dbReference type="AlphaFoldDB" id="A0A8S3R590"/>
<reference evidence="2" key="1">
    <citation type="submission" date="2021-03" db="EMBL/GenBank/DDBJ databases">
        <authorList>
            <person name="Bekaert M."/>
        </authorList>
    </citation>
    <scope>NUCLEOTIDE SEQUENCE</scope>
</reference>
<accession>A0A8S3R590</accession>
<keyword evidence="3" id="KW-1185">Reference proteome</keyword>
<organism evidence="2 3">
    <name type="scientific">Mytilus edulis</name>
    <name type="common">Blue mussel</name>
    <dbReference type="NCBI Taxonomy" id="6550"/>
    <lineage>
        <taxon>Eukaryota</taxon>
        <taxon>Metazoa</taxon>
        <taxon>Spiralia</taxon>
        <taxon>Lophotrochozoa</taxon>
        <taxon>Mollusca</taxon>
        <taxon>Bivalvia</taxon>
        <taxon>Autobranchia</taxon>
        <taxon>Pteriomorphia</taxon>
        <taxon>Mytilida</taxon>
        <taxon>Mytiloidea</taxon>
        <taxon>Mytilidae</taxon>
        <taxon>Mytilinae</taxon>
        <taxon>Mytilus</taxon>
    </lineage>
</organism>
<gene>
    <name evidence="2" type="ORF">MEDL_14836</name>
</gene>
<protein>
    <submittedName>
        <fullName evidence="2">Uncharacterized protein</fullName>
    </submittedName>
</protein>
<dbReference type="Proteomes" id="UP000683360">
    <property type="component" value="Unassembled WGS sequence"/>
</dbReference>